<dbReference type="AlphaFoldDB" id="A0AAN5CUP7"/>
<evidence type="ECO:0000313" key="2">
    <source>
        <dbReference type="Proteomes" id="UP001328107"/>
    </source>
</evidence>
<gene>
    <name evidence="1" type="ORF">PMAYCL1PPCAC_20860</name>
</gene>
<reference evidence="2" key="1">
    <citation type="submission" date="2022-10" db="EMBL/GenBank/DDBJ databases">
        <title>Genome assembly of Pristionchus species.</title>
        <authorList>
            <person name="Yoshida K."/>
            <person name="Sommer R.J."/>
        </authorList>
    </citation>
    <scope>NUCLEOTIDE SEQUENCE [LARGE SCALE GENOMIC DNA]</scope>
    <source>
        <strain evidence="2">RS5460</strain>
    </source>
</reference>
<evidence type="ECO:0000313" key="1">
    <source>
        <dbReference type="EMBL" id="GMR50665.1"/>
    </source>
</evidence>
<sequence>FLVVSASILKKQTKVFKDNSEESEQDSLQKFMDYLIAVLTQDGYGVTSTMKESITRLALVYRKLSSESKIDLQRSFCIRNTLMWLNYDVNGE</sequence>
<protein>
    <submittedName>
        <fullName evidence="1">Uncharacterized protein</fullName>
    </submittedName>
</protein>
<proteinExistence type="predicted"/>
<organism evidence="1 2">
    <name type="scientific">Pristionchus mayeri</name>
    <dbReference type="NCBI Taxonomy" id="1317129"/>
    <lineage>
        <taxon>Eukaryota</taxon>
        <taxon>Metazoa</taxon>
        <taxon>Ecdysozoa</taxon>
        <taxon>Nematoda</taxon>
        <taxon>Chromadorea</taxon>
        <taxon>Rhabditida</taxon>
        <taxon>Rhabditina</taxon>
        <taxon>Diplogasteromorpha</taxon>
        <taxon>Diplogasteroidea</taxon>
        <taxon>Neodiplogasteridae</taxon>
        <taxon>Pristionchus</taxon>
    </lineage>
</organism>
<accession>A0AAN5CUP7</accession>
<name>A0AAN5CUP7_9BILA</name>
<comment type="caution">
    <text evidence="1">The sequence shown here is derived from an EMBL/GenBank/DDBJ whole genome shotgun (WGS) entry which is preliminary data.</text>
</comment>
<dbReference type="EMBL" id="BTRK01000004">
    <property type="protein sequence ID" value="GMR50665.1"/>
    <property type="molecule type" value="Genomic_DNA"/>
</dbReference>
<feature type="non-terminal residue" evidence="1">
    <location>
        <position position="1"/>
    </location>
</feature>
<keyword evidence="2" id="KW-1185">Reference proteome</keyword>
<feature type="non-terminal residue" evidence="1">
    <location>
        <position position="92"/>
    </location>
</feature>
<dbReference type="Proteomes" id="UP001328107">
    <property type="component" value="Unassembled WGS sequence"/>
</dbReference>